<dbReference type="GO" id="GO:0005737">
    <property type="term" value="C:cytoplasm"/>
    <property type="evidence" value="ECO:0007669"/>
    <property type="project" value="UniProtKB-SubCell"/>
</dbReference>
<dbReference type="GO" id="GO:0006950">
    <property type="term" value="P:response to stress"/>
    <property type="evidence" value="ECO:0007669"/>
    <property type="project" value="UniProtKB-ARBA"/>
</dbReference>
<evidence type="ECO:0000256" key="3">
    <source>
        <dbReference type="ARBA" id="ARBA00023016"/>
    </source>
</evidence>
<dbReference type="OrthoDB" id="1431247at2759"/>
<dbReference type="Proteomes" id="UP000015453">
    <property type="component" value="Unassembled WGS sequence"/>
</dbReference>
<keyword evidence="8" id="KW-1185">Reference proteome</keyword>
<dbReference type="FunFam" id="2.60.40.790:FF:000010">
    <property type="entry name" value="17.3 kDa class II heat shock protein-like"/>
    <property type="match status" value="1"/>
</dbReference>
<comment type="similarity">
    <text evidence="4 5">Belongs to the small heat shock protein (HSP20) family.</text>
</comment>
<dbReference type="PANTHER" id="PTHR11527">
    <property type="entry name" value="HEAT-SHOCK PROTEIN 20 FAMILY MEMBER"/>
    <property type="match status" value="1"/>
</dbReference>
<dbReference type="InterPro" id="IPR008978">
    <property type="entry name" value="HSP20-like_chaperone"/>
</dbReference>
<sequence>MDIRFLGLDTPAALFHALHNVLDQEESSEAGKTANETHVRDARAMASTPSDVKEFPQSYVFVVDMPGLKSGDIRVQVEDDRVLVISGERRREEEAKDGKYLRMERRMGKFLRKFTLPEGADAEKISAAYNDGVLTVTVEKLPPPAPKRPKTVEVKIA</sequence>
<accession>S8DQS7</accession>
<name>S8DQS7_9LAMI</name>
<keyword evidence="3" id="KW-0346">Stress response</keyword>
<evidence type="ECO:0000259" key="6">
    <source>
        <dbReference type="PROSITE" id="PS01031"/>
    </source>
</evidence>
<dbReference type="InterPro" id="IPR002068">
    <property type="entry name" value="A-crystallin/Hsp20_dom"/>
</dbReference>
<evidence type="ECO:0000256" key="2">
    <source>
        <dbReference type="ARBA" id="ARBA00022490"/>
    </source>
</evidence>
<dbReference type="AlphaFoldDB" id="S8DQS7"/>
<reference evidence="7 8" key="1">
    <citation type="journal article" date="2013" name="BMC Genomics">
        <title>The miniature genome of a carnivorous plant Genlisea aurea contains a low number of genes and short non-coding sequences.</title>
        <authorList>
            <person name="Leushkin E.V."/>
            <person name="Sutormin R.A."/>
            <person name="Nabieva E.R."/>
            <person name="Penin A.A."/>
            <person name="Kondrashov A.S."/>
            <person name="Logacheva M.D."/>
        </authorList>
    </citation>
    <scope>NUCLEOTIDE SEQUENCE [LARGE SCALE GENOMIC DNA]</scope>
</reference>
<dbReference type="Gene3D" id="2.60.40.790">
    <property type="match status" value="1"/>
</dbReference>
<protein>
    <recommendedName>
        <fullName evidence="6">SHSP domain-containing protein</fullName>
    </recommendedName>
</protein>
<dbReference type="Pfam" id="PF00011">
    <property type="entry name" value="HSP20"/>
    <property type="match status" value="1"/>
</dbReference>
<evidence type="ECO:0000256" key="4">
    <source>
        <dbReference type="PROSITE-ProRule" id="PRU00285"/>
    </source>
</evidence>
<feature type="domain" description="SHSP" evidence="6">
    <location>
        <begin position="41"/>
        <end position="157"/>
    </location>
</feature>
<dbReference type="InterPro" id="IPR031107">
    <property type="entry name" value="Small_HSP"/>
</dbReference>
<evidence type="ECO:0000313" key="7">
    <source>
        <dbReference type="EMBL" id="EPS62147.1"/>
    </source>
</evidence>
<comment type="caution">
    <text evidence="7">The sequence shown here is derived from an EMBL/GenBank/DDBJ whole genome shotgun (WGS) entry which is preliminary data.</text>
</comment>
<proteinExistence type="inferred from homology"/>
<keyword evidence="2" id="KW-0963">Cytoplasm</keyword>
<evidence type="ECO:0000256" key="5">
    <source>
        <dbReference type="RuleBase" id="RU003616"/>
    </source>
</evidence>
<evidence type="ECO:0000313" key="8">
    <source>
        <dbReference type="Proteomes" id="UP000015453"/>
    </source>
</evidence>
<dbReference type="EMBL" id="AUSU01006358">
    <property type="protein sequence ID" value="EPS62147.1"/>
    <property type="molecule type" value="Genomic_DNA"/>
</dbReference>
<dbReference type="SUPFAM" id="SSF49764">
    <property type="entry name" value="HSP20-like chaperones"/>
    <property type="match status" value="1"/>
</dbReference>
<gene>
    <name evidence="7" type="ORF">M569_12647</name>
</gene>
<dbReference type="PROSITE" id="PS01031">
    <property type="entry name" value="SHSP"/>
    <property type="match status" value="1"/>
</dbReference>
<comment type="subcellular location">
    <subcellularLocation>
        <location evidence="1">Cytoplasm</location>
    </subcellularLocation>
</comment>
<organism evidence="7 8">
    <name type="scientific">Genlisea aurea</name>
    <dbReference type="NCBI Taxonomy" id="192259"/>
    <lineage>
        <taxon>Eukaryota</taxon>
        <taxon>Viridiplantae</taxon>
        <taxon>Streptophyta</taxon>
        <taxon>Embryophyta</taxon>
        <taxon>Tracheophyta</taxon>
        <taxon>Spermatophyta</taxon>
        <taxon>Magnoliopsida</taxon>
        <taxon>eudicotyledons</taxon>
        <taxon>Gunneridae</taxon>
        <taxon>Pentapetalae</taxon>
        <taxon>asterids</taxon>
        <taxon>lamiids</taxon>
        <taxon>Lamiales</taxon>
        <taxon>Lentibulariaceae</taxon>
        <taxon>Genlisea</taxon>
    </lineage>
</organism>
<evidence type="ECO:0000256" key="1">
    <source>
        <dbReference type="ARBA" id="ARBA00004496"/>
    </source>
</evidence>